<dbReference type="PIRSF" id="PIRSF000443">
    <property type="entry name" value="Homoser_Ac_trans"/>
    <property type="match status" value="1"/>
</dbReference>
<gene>
    <name evidence="7" type="primary">metXA</name>
    <name evidence="10" type="ORF">GJ688_09080</name>
</gene>
<evidence type="ECO:0000313" key="10">
    <source>
        <dbReference type="EMBL" id="MTV49132.1"/>
    </source>
</evidence>
<comment type="caution">
    <text evidence="7">Lacks conserved residue(s) required for the propagation of feature annotation.</text>
</comment>
<dbReference type="EC" id="2.3.1.31" evidence="7"/>
<comment type="subunit">
    <text evidence="1 7">Homodimer.</text>
</comment>
<dbReference type="Proteomes" id="UP000430670">
    <property type="component" value="Unassembled WGS sequence"/>
</dbReference>
<dbReference type="EMBL" id="WNKU01000008">
    <property type="protein sequence ID" value="MTV49132.1"/>
    <property type="molecule type" value="Genomic_DNA"/>
</dbReference>
<dbReference type="GO" id="GO:0009092">
    <property type="term" value="P:homoserine metabolic process"/>
    <property type="evidence" value="ECO:0007669"/>
    <property type="project" value="TreeGrafter"/>
</dbReference>
<keyword evidence="2 7" id="KW-0963">Cytoplasm</keyword>
<keyword evidence="5 7" id="KW-0486">Methionine biosynthesis</keyword>
<dbReference type="InterPro" id="IPR029058">
    <property type="entry name" value="AB_hydrolase_fold"/>
</dbReference>
<comment type="pathway">
    <text evidence="7">Amino-acid biosynthesis; L-methionine biosynthesis via de novo pathway; O-acetyl-L-homoserine from L-homoserine: step 1/1.</text>
</comment>
<comment type="catalytic activity">
    <reaction evidence="7">
        <text>L-homoserine + acetyl-CoA = O-acetyl-L-homoserine + CoA</text>
        <dbReference type="Rhea" id="RHEA:13701"/>
        <dbReference type="ChEBI" id="CHEBI:57287"/>
        <dbReference type="ChEBI" id="CHEBI:57288"/>
        <dbReference type="ChEBI" id="CHEBI:57476"/>
        <dbReference type="ChEBI" id="CHEBI:57716"/>
        <dbReference type="EC" id="2.3.1.31"/>
    </reaction>
</comment>
<dbReference type="RefSeq" id="WP_155476230.1">
    <property type="nucleotide sequence ID" value="NZ_WNKU01000008.1"/>
</dbReference>
<keyword evidence="6 7" id="KW-0012">Acyltransferase</keyword>
<feature type="binding site" evidence="7">
    <location>
        <position position="235"/>
    </location>
    <ligand>
        <name>substrate</name>
    </ligand>
</feature>
<protein>
    <recommendedName>
        <fullName evidence="7">Homoserine O-acetyltransferase</fullName>
        <shortName evidence="7">HAT</shortName>
        <ecNumber evidence="7">2.3.1.31</ecNumber>
    </recommendedName>
    <alternativeName>
        <fullName evidence="7">Homoserine transacetylase</fullName>
        <shortName evidence="7">HTA</shortName>
    </alternativeName>
</protein>
<proteinExistence type="inferred from homology"/>
<dbReference type="PANTHER" id="PTHR32268">
    <property type="entry name" value="HOMOSERINE O-ACETYLTRANSFERASE"/>
    <property type="match status" value="1"/>
</dbReference>
<feature type="active site" evidence="7 8">
    <location>
        <position position="364"/>
    </location>
</feature>
<accession>A0A6I3SKA4</accession>
<keyword evidence="11" id="KW-1185">Reference proteome</keyword>
<feature type="domain" description="AB hydrolase-1" evidence="9">
    <location>
        <begin position="61"/>
        <end position="368"/>
    </location>
</feature>
<keyword evidence="3 7" id="KW-0028">Amino-acid biosynthesis</keyword>
<dbReference type="GO" id="GO:0004414">
    <property type="term" value="F:homoserine O-acetyltransferase activity"/>
    <property type="evidence" value="ECO:0007669"/>
    <property type="project" value="UniProtKB-UniRule"/>
</dbReference>
<evidence type="ECO:0000256" key="5">
    <source>
        <dbReference type="ARBA" id="ARBA00023167"/>
    </source>
</evidence>
<dbReference type="NCBIfam" id="TIGR01392">
    <property type="entry name" value="homoserO_Ac_trn"/>
    <property type="match status" value="1"/>
</dbReference>
<dbReference type="Pfam" id="PF00561">
    <property type="entry name" value="Abhydrolase_1"/>
    <property type="match status" value="1"/>
</dbReference>
<feature type="binding site" evidence="7">
    <location>
        <position position="365"/>
    </location>
    <ligand>
        <name>substrate</name>
    </ligand>
</feature>
<evidence type="ECO:0000259" key="9">
    <source>
        <dbReference type="Pfam" id="PF00561"/>
    </source>
</evidence>
<dbReference type="InterPro" id="IPR008220">
    <property type="entry name" value="HAT_MetX-like"/>
</dbReference>
<dbReference type="FunFam" id="1.10.1740.110:FF:000001">
    <property type="entry name" value="Homoserine O-acetyltransferase"/>
    <property type="match status" value="1"/>
</dbReference>
<dbReference type="InterPro" id="IPR000073">
    <property type="entry name" value="AB_hydrolase_1"/>
</dbReference>
<dbReference type="OrthoDB" id="9800754at2"/>
<sequence length="391" mass="43848">MSNKSPYSPGTGTYGEVITQPRIFTFGQPPNEFVLESGQRLGPIDIVYETYGTLNADRSNAILIVHALTMDHHAAGKNAPADKAPGWWDDLIGPGKPFDTNRFYMICSNVLGGCRGTTGPTSLNPTTGKPFGMDFPVYTIKDMVRVQRELIRHLGIDHLLLVAGGSMGGMQVLEWGVTFPEMMDGLMPIATSGRMTAQNIAFNEIMRQTIMLDPAWNRGDYYPGTGPAAGLSIARMLGMVTYRSDELFTARFGRRMTNHYPEAYYNFENRFEIESYLHYQGEKLVERFDANTYILLCKAMDLHDIGRGHGGYEAALASIQAQTYFIGVDSDWLYPPLYMVEMAEIMKKAKGQAEYWELKSPHGHDAFLIEFEKMRPVVASYVQELARKRGL</sequence>
<evidence type="ECO:0000256" key="3">
    <source>
        <dbReference type="ARBA" id="ARBA00022605"/>
    </source>
</evidence>
<evidence type="ECO:0000256" key="1">
    <source>
        <dbReference type="ARBA" id="ARBA00011738"/>
    </source>
</evidence>
<feature type="active site" description="Nucleophile" evidence="7 8">
    <location>
        <position position="166"/>
    </location>
</feature>
<evidence type="ECO:0000256" key="6">
    <source>
        <dbReference type="ARBA" id="ARBA00023315"/>
    </source>
</evidence>
<feature type="active site" evidence="7 8">
    <location>
        <position position="331"/>
    </location>
</feature>
<reference evidence="10 11" key="1">
    <citation type="submission" date="2019-11" db="EMBL/GenBank/DDBJ databases">
        <title>Whole-genome sequence of a the green, strictly anaerobic photosynthetic bacterium Heliobacillus mobilis DSM 6151.</title>
        <authorList>
            <person name="Kyndt J.A."/>
            <person name="Meyer T.E."/>
        </authorList>
    </citation>
    <scope>NUCLEOTIDE SEQUENCE [LARGE SCALE GENOMIC DNA]</scope>
    <source>
        <strain evidence="10 11">DSM 6151</strain>
    </source>
</reference>
<dbReference type="GO" id="GO:0009086">
    <property type="term" value="P:methionine biosynthetic process"/>
    <property type="evidence" value="ECO:0007669"/>
    <property type="project" value="UniProtKB-UniRule"/>
</dbReference>
<comment type="function">
    <text evidence="7">Transfers an acetyl group from acetyl-CoA to L-homoserine, forming acetyl-L-homoserine.</text>
</comment>
<name>A0A6I3SKA4_HELMO</name>
<dbReference type="UniPathway" id="UPA00051">
    <property type="reaction ID" value="UER00074"/>
</dbReference>
<dbReference type="HAMAP" id="MF_00296">
    <property type="entry name" value="MetX_acyltransf"/>
    <property type="match status" value="1"/>
</dbReference>
<comment type="similarity">
    <text evidence="7">Belongs to the AB hydrolase superfamily. MetX family.</text>
</comment>
<dbReference type="SUPFAM" id="SSF53474">
    <property type="entry name" value="alpha/beta-Hydrolases"/>
    <property type="match status" value="1"/>
</dbReference>
<dbReference type="GO" id="GO:0005737">
    <property type="term" value="C:cytoplasm"/>
    <property type="evidence" value="ECO:0007669"/>
    <property type="project" value="UniProtKB-SubCell"/>
</dbReference>
<organism evidence="10 11">
    <name type="scientific">Heliobacterium mobile</name>
    <name type="common">Heliobacillus mobilis</name>
    <dbReference type="NCBI Taxonomy" id="28064"/>
    <lineage>
        <taxon>Bacteria</taxon>
        <taxon>Bacillati</taxon>
        <taxon>Bacillota</taxon>
        <taxon>Clostridia</taxon>
        <taxon>Eubacteriales</taxon>
        <taxon>Heliobacteriaceae</taxon>
        <taxon>Heliobacterium</taxon>
    </lineage>
</organism>
<comment type="subcellular location">
    <subcellularLocation>
        <location evidence="7">Cytoplasm</location>
    </subcellularLocation>
</comment>
<comment type="caution">
    <text evidence="10">The sequence shown here is derived from an EMBL/GenBank/DDBJ whole genome shotgun (WGS) entry which is preliminary data.</text>
</comment>
<keyword evidence="4 7" id="KW-0808">Transferase</keyword>
<dbReference type="AlphaFoldDB" id="A0A6I3SKA4"/>
<evidence type="ECO:0000256" key="2">
    <source>
        <dbReference type="ARBA" id="ARBA00022490"/>
    </source>
</evidence>
<evidence type="ECO:0000256" key="4">
    <source>
        <dbReference type="ARBA" id="ARBA00022679"/>
    </source>
</evidence>
<dbReference type="Gene3D" id="3.40.50.1820">
    <property type="entry name" value="alpha/beta hydrolase"/>
    <property type="match status" value="1"/>
</dbReference>
<evidence type="ECO:0000313" key="11">
    <source>
        <dbReference type="Proteomes" id="UP000430670"/>
    </source>
</evidence>
<dbReference type="NCBIfam" id="NF001209">
    <property type="entry name" value="PRK00175.1"/>
    <property type="match status" value="1"/>
</dbReference>
<dbReference type="PANTHER" id="PTHR32268:SF11">
    <property type="entry name" value="HOMOSERINE O-ACETYLTRANSFERASE"/>
    <property type="match status" value="1"/>
</dbReference>
<evidence type="ECO:0000256" key="8">
    <source>
        <dbReference type="PIRSR" id="PIRSR000443-1"/>
    </source>
</evidence>
<dbReference type="Gene3D" id="1.10.1740.110">
    <property type="match status" value="1"/>
</dbReference>
<evidence type="ECO:0000256" key="7">
    <source>
        <dbReference type="HAMAP-Rule" id="MF_00296"/>
    </source>
</evidence>